<proteinExistence type="predicted"/>
<protein>
    <recommendedName>
        <fullName evidence="1">Protein kinase domain-containing protein</fullName>
    </recommendedName>
</protein>
<dbReference type="OMA" id="FFESEMM"/>
<organism evidence="2 3">
    <name type="scientific">Paramecium primaurelia</name>
    <dbReference type="NCBI Taxonomy" id="5886"/>
    <lineage>
        <taxon>Eukaryota</taxon>
        <taxon>Sar</taxon>
        <taxon>Alveolata</taxon>
        <taxon>Ciliophora</taxon>
        <taxon>Intramacronucleata</taxon>
        <taxon>Oligohymenophorea</taxon>
        <taxon>Peniculida</taxon>
        <taxon>Parameciidae</taxon>
        <taxon>Paramecium</taxon>
    </lineage>
</organism>
<gene>
    <name evidence="2" type="ORF">PPRIM_AZ9-3.1.T0720100</name>
</gene>
<comment type="caution">
    <text evidence="2">The sequence shown here is derived from an EMBL/GenBank/DDBJ whole genome shotgun (WGS) entry which is preliminary data.</text>
</comment>
<reference evidence="2" key="1">
    <citation type="submission" date="2021-01" db="EMBL/GenBank/DDBJ databases">
        <authorList>
            <consortium name="Genoscope - CEA"/>
            <person name="William W."/>
        </authorList>
    </citation>
    <scope>NUCLEOTIDE SEQUENCE</scope>
</reference>
<keyword evidence="3" id="KW-1185">Reference proteome</keyword>
<name>A0A8S1MW67_PARPR</name>
<dbReference type="GO" id="GO:0004672">
    <property type="term" value="F:protein kinase activity"/>
    <property type="evidence" value="ECO:0007669"/>
    <property type="project" value="InterPro"/>
</dbReference>
<evidence type="ECO:0000313" key="3">
    <source>
        <dbReference type="Proteomes" id="UP000688137"/>
    </source>
</evidence>
<dbReference type="EMBL" id="CAJJDM010000075">
    <property type="protein sequence ID" value="CAD8084470.1"/>
    <property type="molecule type" value="Genomic_DNA"/>
</dbReference>
<dbReference type="AlphaFoldDB" id="A0A8S1MW67"/>
<evidence type="ECO:0000259" key="1">
    <source>
        <dbReference type="PROSITE" id="PS50011"/>
    </source>
</evidence>
<dbReference type="SMART" id="SM00220">
    <property type="entry name" value="S_TKc"/>
    <property type="match status" value="1"/>
</dbReference>
<accession>A0A8S1MW67</accession>
<dbReference type="InterPro" id="IPR000719">
    <property type="entry name" value="Prot_kinase_dom"/>
</dbReference>
<dbReference type="Pfam" id="PF00069">
    <property type="entry name" value="Pkinase"/>
    <property type="match status" value="1"/>
</dbReference>
<dbReference type="PROSITE" id="PS50011">
    <property type="entry name" value="PROTEIN_KINASE_DOM"/>
    <property type="match status" value="1"/>
</dbReference>
<dbReference type="FunFam" id="1.10.510.10:FF:001034">
    <property type="entry name" value="Uncharacterized protein"/>
    <property type="match status" value="1"/>
</dbReference>
<feature type="domain" description="Protein kinase" evidence="1">
    <location>
        <begin position="107"/>
        <end position="378"/>
    </location>
</feature>
<sequence>MHLSPSTQKRDSPSEILRARMEKKPSGRFTFLKTQQEDSNQQQIQNNRDRIKFNLKGQILHILNKPQPVTKDQIEELQDLGKKLDIEINSIDSEFICPNTKEFHQNYDILEVLGEGCIGLVKKIIHKTTQNLYAVKIVQTQDDEIIRNMIIEFKSLIKLSHENIVKVHKLYVDFDNSFQSESKAYVVMELIEGQEMFEVLNSLGHYCEADAKEIFKQLLSAIEYMHRNGICHRDLKPNNILCVNNKKQIKVTDFNVSKFSDSYKEFGDLKDREKIEMWTYTGTVAFSAPEIFTGEGYNQMVDMWSAGCILYSMLSGQLPFNADYLNDLIDNIKEAKINFPIELFEGVSEEAKDLITQLLQKDWAFRPHPDTALKHEWFSEDQKLLESQRSLLKRLNHRKNDPRLILKQRHNKRQQSILLGSQQLIINLHSMELQQETRLQETQQQVSNMCSMRLDSYPKKSQFSFTAYKVPENELSIYQYMPPSSPDKENEIEKVGFFQSGLLDPLMQTSDRLNGDEKIKNLEDNSDQAC</sequence>
<dbReference type="PROSITE" id="PS00108">
    <property type="entry name" value="PROTEIN_KINASE_ST"/>
    <property type="match status" value="1"/>
</dbReference>
<evidence type="ECO:0000313" key="2">
    <source>
        <dbReference type="EMBL" id="CAD8084470.1"/>
    </source>
</evidence>
<dbReference type="Proteomes" id="UP000688137">
    <property type="component" value="Unassembled WGS sequence"/>
</dbReference>
<dbReference type="GO" id="GO:0005524">
    <property type="term" value="F:ATP binding"/>
    <property type="evidence" value="ECO:0007669"/>
    <property type="project" value="InterPro"/>
</dbReference>
<dbReference type="InterPro" id="IPR008271">
    <property type="entry name" value="Ser/Thr_kinase_AS"/>
</dbReference>
<dbReference type="PANTHER" id="PTHR24347">
    <property type="entry name" value="SERINE/THREONINE-PROTEIN KINASE"/>
    <property type="match status" value="1"/>
</dbReference>